<evidence type="ECO:0000313" key="2">
    <source>
        <dbReference type="EMBL" id="PPQ71301.1"/>
    </source>
</evidence>
<accession>A0A409VYJ3</accession>
<proteinExistence type="predicted"/>
<dbReference type="Proteomes" id="UP000284706">
    <property type="component" value="Unassembled WGS sequence"/>
</dbReference>
<sequence length="369" mass="39027">MKSPASSNTEIATYVEVEAEADDHEYRSHSDTASPLATSRPRSPLPLRPILFSSSLPYPSPRSVPPHPPSAQPAPLHTVLSCLCPSPGFKLKDCAAHRLHPPPSSEILILGGSPSPTRPRPSSSKPPSNAQNSRPHSSLFSFRDYSSSPSHARAQPQDPPRQPPPIRPRVRADFAAHLPLPPLLTRPSLALRALLGPGASGGGGGAFRRRPRASAGAASVASATVKESAAGREAHEGPLATPSPASTPVRPGLSRGHGSRATASSVSSSDWRERSGQSGSRARRSLSRSRTRTSRDGGPSPGLSLGGSRVGFEEKEYFRDRGRRDVIGSTRQNQNLATLMPTQTQTSSQLSKGSSLGFVKLRVADGECF</sequence>
<feature type="compositionally biased region" description="Pro residues" evidence="1">
    <location>
        <begin position="157"/>
        <end position="167"/>
    </location>
</feature>
<feature type="compositionally biased region" description="Low complexity" evidence="1">
    <location>
        <begin position="137"/>
        <end position="156"/>
    </location>
</feature>
<feature type="region of interest" description="Disordered" evidence="1">
    <location>
        <begin position="194"/>
        <end position="352"/>
    </location>
</feature>
<feature type="compositionally biased region" description="Low complexity" evidence="1">
    <location>
        <begin position="48"/>
        <end position="57"/>
    </location>
</feature>
<feature type="compositionally biased region" description="Basic residues" evidence="1">
    <location>
        <begin position="281"/>
        <end position="292"/>
    </location>
</feature>
<feature type="compositionally biased region" description="Low complexity" evidence="1">
    <location>
        <begin position="213"/>
        <end position="223"/>
    </location>
</feature>
<dbReference type="AlphaFoldDB" id="A0A409VYJ3"/>
<feature type="compositionally biased region" description="Pro residues" evidence="1">
    <location>
        <begin position="58"/>
        <end position="72"/>
    </location>
</feature>
<feature type="compositionally biased region" description="Polar residues" evidence="1">
    <location>
        <begin position="329"/>
        <end position="352"/>
    </location>
</feature>
<feature type="region of interest" description="Disordered" evidence="1">
    <location>
        <begin position="93"/>
        <end position="174"/>
    </location>
</feature>
<reference evidence="2 3" key="1">
    <citation type="journal article" date="2018" name="Evol. Lett.">
        <title>Horizontal gene cluster transfer increased hallucinogenic mushroom diversity.</title>
        <authorList>
            <person name="Reynolds H.T."/>
            <person name="Vijayakumar V."/>
            <person name="Gluck-Thaler E."/>
            <person name="Korotkin H.B."/>
            <person name="Matheny P.B."/>
            <person name="Slot J.C."/>
        </authorList>
    </citation>
    <scope>NUCLEOTIDE SEQUENCE [LARGE SCALE GENOMIC DNA]</scope>
    <source>
        <strain evidence="2 3">SRW20</strain>
    </source>
</reference>
<organism evidence="2 3">
    <name type="scientific">Gymnopilus dilepis</name>
    <dbReference type="NCBI Taxonomy" id="231916"/>
    <lineage>
        <taxon>Eukaryota</taxon>
        <taxon>Fungi</taxon>
        <taxon>Dikarya</taxon>
        <taxon>Basidiomycota</taxon>
        <taxon>Agaricomycotina</taxon>
        <taxon>Agaricomycetes</taxon>
        <taxon>Agaricomycetidae</taxon>
        <taxon>Agaricales</taxon>
        <taxon>Agaricineae</taxon>
        <taxon>Hymenogastraceae</taxon>
        <taxon>Gymnopilus</taxon>
    </lineage>
</organism>
<gene>
    <name evidence="2" type="ORF">CVT26_011951</name>
</gene>
<keyword evidence="3" id="KW-1185">Reference proteome</keyword>
<dbReference type="EMBL" id="NHYE01005508">
    <property type="protein sequence ID" value="PPQ71301.1"/>
    <property type="molecule type" value="Genomic_DNA"/>
</dbReference>
<dbReference type="InParanoid" id="A0A409VYJ3"/>
<feature type="compositionally biased region" description="Basic and acidic residues" evidence="1">
    <location>
        <begin position="311"/>
        <end position="326"/>
    </location>
</feature>
<evidence type="ECO:0000256" key="1">
    <source>
        <dbReference type="SAM" id="MobiDB-lite"/>
    </source>
</evidence>
<comment type="caution">
    <text evidence="2">The sequence shown here is derived from an EMBL/GenBank/DDBJ whole genome shotgun (WGS) entry which is preliminary data.</text>
</comment>
<feature type="compositionally biased region" description="Polar residues" evidence="1">
    <location>
        <begin position="1"/>
        <end position="11"/>
    </location>
</feature>
<name>A0A409VYJ3_9AGAR</name>
<protein>
    <submittedName>
        <fullName evidence="2">Uncharacterized protein</fullName>
    </submittedName>
</protein>
<feature type="region of interest" description="Disordered" evidence="1">
    <location>
        <begin position="1"/>
        <end position="78"/>
    </location>
</feature>
<evidence type="ECO:0000313" key="3">
    <source>
        <dbReference type="Proteomes" id="UP000284706"/>
    </source>
</evidence>